<dbReference type="PANTHER" id="PTHR37298:SF1">
    <property type="entry name" value="UPF0111 PROTEIN YKAA"/>
    <property type="match status" value="1"/>
</dbReference>
<dbReference type="InterPro" id="IPR018445">
    <property type="entry name" value="Put_Phosphate_transp_reg"/>
</dbReference>
<dbReference type="PANTHER" id="PTHR37298">
    <property type="entry name" value="UPF0111 PROTEIN YKAA"/>
    <property type="match status" value="1"/>
</dbReference>
<dbReference type="InterPro" id="IPR038078">
    <property type="entry name" value="PhoU-like_sf"/>
</dbReference>
<reference evidence="2 3" key="1">
    <citation type="submission" date="2019-03" db="EMBL/GenBank/DDBJ databases">
        <title>Genomic Encyclopedia of Type Strains, Phase IV (KMG-IV): sequencing the most valuable type-strain genomes for metagenomic binning, comparative biology and taxonomic classification.</title>
        <authorList>
            <person name="Goeker M."/>
        </authorList>
    </citation>
    <scope>NUCLEOTIDE SEQUENCE [LARGE SCALE GENOMIC DNA]</scope>
    <source>
        <strain evidence="2 3">DSM 100556</strain>
    </source>
</reference>
<dbReference type="Pfam" id="PF01865">
    <property type="entry name" value="PhoU_div"/>
    <property type="match status" value="1"/>
</dbReference>
<dbReference type="RefSeq" id="WP_031390239.1">
    <property type="nucleotide sequence ID" value="NZ_JPNB01000001.1"/>
</dbReference>
<comment type="similarity">
    <text evidence="1">Belongs to the UPF0111 family.</text>
</comment>
<protein>
    <recommendedName>
        <fullName evidence="4">Phosphate transport regulator</fullName>
    </recommendedName>
</protein>
<dbReference type="OrthoDB" id="9797568at2"/>
<accession>A0A4R1QTU8</accession>
<dbReference type="InterPro" id="IPR052912">
    <property type="entry name" value="UPF0111_domain"/>
</dbReference>
<dbReference type="EMBL" id="SLUO01000011">
    <property type="protein sequence ID" value="TCL56543.1"/>
    <property type="molecule type" value="Genomic_DNA"/>
</dbReference>
<evidence type="ECO:0000256" key="1">
    <source>
        <dbReference type="ARBA" id="ARBA00008591"/>
    </source>
</evidence>
<dbReference type="STRING" id="1469948.GCA_000732725_01524"/>
<sequence>MAKAKDSFYFQNFLESIRVSKMAADKLQDIIKNYNHSVIEEDVAAIHEIEHMGDSKKHEMTREIVKAFITPIDRDDIVKISNCIDNVTDSIEDIIINLYTWNIKELRQDVVPFAELISSCCDAAEGLLGELHDYKKSKKIMDHIIELNRLEEKGDDLYIQDIRKLSIENADPYTVMAWREIYRSFETVCDCCEDLADAVESIIIANT</sequence>
<dbReference type="Proteomes" id="UP000295718">
    <property type="component" value="Unassembled WGS sequence"/>
</dbReference>
<dbReference type="AlphaFoldDB" id="A0A4R1QTU8"/>
<evidence type="ECO:0000313" key="2">
    <source>
        <dbReference type="EMBL" id="TCL56543.1"/>
    </source>
</evidence>
<evidence type="ECO:0000313" key="3">
    <source>
        <dbReference type="Proteomes" id="UP000295718"/>
    </source>
</evidence>
<evidence type="ECO:0008006" key="4">
    <source>
        <dbReference type="Google" id="ProtNLM"/>
    </source>
</evidence>
<organism evidence="2 3">
    <name type="scientific">Kineothrix alysoides</name>
    <dbReference type="NCBI Taxonomy" id="1469948"/>
    <lineage>
        <taxon>Bacteria</taxon>
        <taxon>Bacillati</taxon>
        <taxon>Bacillota</taxon>
        <taxon>Clostridia</taxon>
        <taxon>Lachnospirales</taxon>
        <taxon>Lachnospiraceae</taxon>
        <taxon>Kineothrix</taxon>
    </lineage>
</organism>
<name>A0A4R1QTU8_9FIRM</name>
<dbReference type="SUPFAM" id="SSF109755">
    <property type="entry name" value="PhoU-like"/>
    <property type="match status" value="1"/>
</dbReference>
<keyword evidence="3" id="KW-1185">Reference proteome</keyword>
<gene>
    <name evidence="2" type="ORF">EDD76_11137</name>
</gene>
<proteinExistence type="inferred from homology"/>
<dbReference type="Gene3D" id="1.20.58.220">
    <property type="entry name" value="Phosphate transport system protein phou homolog 2, domain 2"/>
    <property type="match status" value="1"/>
</dbReference>
<comment type="caution">
    <text evidence="2">The sequence shown here is derived from an EMBL/GenBank/DDBJ whole genome shotgun (WGS) entry which is preliminary data.</text>
</comment>